<feature type="domain" description="Integrase zinc-binding" evidence="1">
    <location>
        <begin position="90"/>
        <end position="140"/>
    </location>
</feature>
<dbReference type="OrthoDB" id="1109172at2759"/>
<dbReference type="SUPFAM" id="SSF53098">
    <property type="entry name" value="Ribonuclease H-like"/>
    <property type="match status" value="1"/>
</dbReference>
<dbReference type="InterPro" id="IPR012337">
    <property type="entry name" value="RNaseH-like_sf"/>
</dbReference>
<accession>A0A371EQG2</accession>
<dbReference type="Pfam" id="PF17921">
    <property type="entry name" value="Integrase_H2C2"/>
    <property type="match status" value="1"/>
</dbReference>
<dbReference type="EMBL" id="QJKJ01012598">
    <property type="protein sequence ID" value="RDX68311.1"/>
    <property type="molecule type" value="Genomic_DNA"/>
</dbReference>
<dbReference type="GO" id="GO:0003676">
    <property type="term" value="F:nucleic acid binding"/>
    <property type="evidence" value="ECO:0007669"/>
    <property type="project" value="InterPro"/>
</dbReference>
<dbReference type="InterPro" id="IPR036397">
    <property type="entry name" value="RNaseH_sf"/>
</dbReference>
<keyword evidence="3" id="KW-1185">Reference proteome</keyword>
<gene>
    <name evidence="2" type="primary">Gin1</name>
    <name evidence="2" type="ORF">CR513_52722</name>
</gene>
<dbReference type="Gene3D" id="3.30.420.10">
    <property type="entry name" value="Ribonuclease H-like superfamily/Ribonuclease H"/>
    <property type="match status" value="1"/>
</dbReference>
<protein>
    <submittedName>
        <fullName evidence="2">Gypsy retrotransposon integrase-like protein 1</fullName>
    </submittedName>
</protein>
<evidence type="ECO:0000259" key="1">
    <source>
        <dbReference type="Pfam" id="PF17921"/>
    </source>
</evidence>
<proteinExistence type="predicted"/>
<reference evidence="2" key="1">
    <citation type="submission" date="2018-05" db="EMBL/GenBank/DDBJ databases">
        <title>Draft genome of Mucuna pruriens seed.</title>
        <authorList>
            <person name="Nnadi N.E."/>
            <person name="Vos R."/>
            <person name="Hasami M.H."/>
            <person name="Devisetty U.K."/>
            <person name="Aguiy J.C."/>
        </authorList>
    </citation>
    <scope>NUCLEOTIDE SEQUENCE [LARGE SCALE GENOMIC DNA]</scope>
    <source>
        <strain evidence="2">JCA_2017</strain>
    </source>
</reference>
<dbReference type="AlphaFoldDB" id="A0A371EQG2"/>
<evidence type="ECO:0000313" key="2">
    <source>
        <dbReference type="EMBL" id="RDX68311.1"/>
    </source>
</evidence>
<comment type="caution">
    <text evidence="2">The sequence shown here is derived from an EMBL/GenBank/DDBJ whole genome shotgun (WGS) entry which is preliminary data.</text>
</comment>
<feature type="non-terminal residue" evidence="2">
    <location>
        <position position="1"/>
    </location>
</feature>
<dbReference type="Gene3D" id="1.10.340.70">
    <property type="match status" value="1"/>
</dbReference>
<dbReference type="PANTHER" id="PTHR47266">
    <property type="entry name" value="ENDONUCLEASE-RELATED"/>
    <property type="match status" value="1"/>
</dbReference>
<dbReference type="InterPro" id="IPR041588">
    <property type="entry name" value="Integrase_H2C2"/>
</dbReference>
<sequence length="211" mass="24674">MRGQTYYQRWLAPREVGATDQLSMRKSRKRGVLCGDKKDYFKKDVLPKEATQARKLIRETSKYTLIGKHLYKRGFFFPILNCLNIDEVGYVMREVHKGIRESHIGGRALASKVASVGYYWPTLKHDCLEYVKRCDLCQQFAYIHKASLEQLHSIISPWSFHKWGIDILGLFPTALGQIKYLIILVDYFTKWVEVESVATISAKRVKRFYWA</sequence>
<evidence type="ECO:0000313" key="3">
    <source>
        <dbReference type="Proteomes" id="UP000257109"/>
    </source>
</evidence>
<dbReference type="InterPro" id="IPR052160">
    <property type="entry name" value="Gypsy_RT_Integrase-like"/>
</dbReference>
<organism evidence="2 3">
    <name type="scientific">Mucuna pruriens</name>
    <name type="common">Velvet bean</name>
    <name type="synonym">Dolichos pruriens</name>
    <dbReference type="NCBI Taxonomy" id="157652"/>
    <lineage>
        <taxon>Eukaryota</taxon>
        <taxon>Viridiplantae</taxon>
        <taxon>Streptophyta</taxon>
        <taxon>Embryophyta</taxon>
        <taxon>Tracheophyta</taxon>
        <taxon>Spermatophyta</taxon>
        <taxon>Magnoliopsida</taxon>
        <taxon>eudicotyledons</taxon>
        <taxon>Gunneridae</taxon>
        <taxon>Pentapetalae</taxon>
        <taxon>rosids</taxon>
        <taxon>fabids</taxon>
        <taxon>Fabales</taxon>
        <taxon>Fabaceae</taxon>
        <taxon>Papilionoideae</taxon>
        <taxon>50 kb inversion clade</taxon>
        <taxon>NPAAA clade</taxon>
        <taxon>indigoferoid/millettioid clade</taxon>
        <taxon>Phaseoleae</taxon>
        <taxon>Mucuna</taxon>
    </lineage>
</organism>
<dbReference type="Proteomes" id="UP000257109">
    <property type="component" value="Unassembled WGS sequence"/>
</dbReference>
<name>A0A371EQG2_MUCPR</name>